<feature type="region of interest" description="Disordered" evidence="1">
    <location>
        <begin position="1"/>
        <end position="20"/>
    </location>
</feature>
<dbReference type="RefSeq" id="WP_029722373.1">
    <property type="nucleotide sequence ID" value="NZ_JNVU01000037.1"/>
</dbReference>
<evidence type="ECO:0000256" key="1">
    <source>
        <dbReference type="SAM" id="MobiDB-lite"/>
    </source>
</evidence>
<accession>A0A073AW52</accession>
<organism evidence="3 4">
    <name type="scientific">Saccharopolyspora rectivirgula</name>
    <dbReference type="NCBI Taxonomy" id="28042"/>
    <lineage>
        <taxon>Bacteria</taxon>
        <taxon>Bacillati</taxon>
        <taxon>Actinomycetota</taxon>
        <taxon>Actinomycetes</taxon>
        <taxon>Pseudonocardiales</taxon>
        <taxon>Pseudonocardiaceae</taxon>
        <taxon>Saccharopolyspora</taxon>
    </lineage>
</organism>
<dbReference type="eggNOG" id="ENOG5031KPE">
    <property type="taxonomic scope" value="Bacteria"/>
</dbReference>
<dbReference type="Proteomes" id="UP000031419">
    <property type="component" value="Unassembled WGS sequence"/>
</dbReference>
<keyword evidence="4" id="KW-1185">Reference proteome</keyword>
<evidence type="ECO:0000313" key="3">
    <source>
        <dbReference type="EMBL" id="KEI43571.1"/>
    </source>
</evidence>
<reference evidence="3 4" key="1">
    <citation type="submission" date="2014-06" db="EMBL/GenBank/DDBJ databases">
        <title>Saccharopolyspora rectivirgula DSM-43113 Genome sequencing.</title>
        <authorList>
            <person name="Barrera C."/>
            <person name="Millon L."/>
            <person name="Rognon B."/>
            <person name="Zaugg C."/>
            <person name="Monod M."/>
        </authorList>
    </citation>
    <scope>NUCLEOTIDE SEQUENCE [LARGE SCALE GENOMIC DNA]</scope>
    <source>
        <strain evidence="3 4">DSM 43113</strain>
    </source>
</reference>
<comment type="caution">
    <text evidence="3">The sequence shown here is derived from an EMBL/GenBank/DDBJ whole genome shotgun (WGS) entry which is preliminary data.</text>
</comment>
<dbReference type="EMBL" id="JNVU01000037">
    <property type="protein sequence ID" value="KEI43571.1"/>
    <property type="molecule type" value="Genomic_DNA"/>
</dbReference>
<dbReference type="OrthoDB" id="4564763at2"/>
<proteinExistence type="predicted"/>
<name>A0A073AW52_9PSEU</name>
<dbReference type="AlphaFoldDB" id="A0A073AW52"/>
<evidence type="ECO:0000313" key="4">
    <source>
        <dbReference type="Proteomes" id="UP000031419"/>
    </source>
</evidence>
<feature type="domain" description="DUF397" evidence="2">
    <location>
        <begin position="9"/>
        <end position="62"/>
    </location>
</feature>
<evidence type="ECO:0000259" key="2">
    <source>
        <dbReference type="Pfam" id="PF04149"/>
    </source>
</evidence>
<protein>
    <recommendedName>
        <fullName evidence="2">DUF397 domain-containing protein</fullName>
    </recommendedName>
</protein>
<dbReference type="STRING" id="28042.GU90_14635"/>
<dbReference type="Pfam" id="PF04149">
    <property type="entry name" value="DUF397"/>
    <property type="match status" value="1"/>
</dbReference>
<sequence>MSTPDLTGARWRKSSRSNGTGACVEVGLTESATGVRDTKLGDASPILVFPRDQWTSFLRSVKSGDLDSGN</sequence>
<dbReference type="InterPro" id="IPR007278">
    <property type="entry name" value="DUF397"/>
</dbReference>
<gene>
    <name evidence="3" type="ORF">GU90_14635</name>
</gene>